<dbReference type="GeneID" id="68097732"/>
<dbReference type="Gene3D" id="3.30.530.20">
    <property type="match status" value="1"/>
</dbReference>
<protein>
    <recommendedName>
        <fullName evidence="1">START domain-containing protein</fullName>
    </recommendedName>
</protein>
<dbReference type="PROSITE" id="PS50848">
    <property type="entry name" value="START"/>
    <property type="match status" value="1"/>
</dbReference>
<name>A0AA88KIX9_NAELO</name>
<dbReference type="Proteomes" id="UP000816034">
    <property type="component" value="Unassembled WGS sequence"/>
</dbReference>
<dbReference type="InterPro" id="IPR051213">
    <property type="entry name" value="START_lipid_transfer"/>
</dbReference>
<dbReference type="PANTHER" id="PTHR19308:SF14">
    <property type="entry name" value="START DOMAIN-CONTAINING PROTEIN"/>
    <property type="match status" value="1"/>
</dbReference>
<dbReference type="PANTHER" id="PTHR19308">
    <property type="entry name" value="PHOSPHATIDYLCHOLINE TRANSFER PROTEIN"/>
    <property type="match status" value="1"/>
</dbReference>
<dbReference type="CDD" id="cd00177">
    <property type="entry name" value="START"/>
    <property type="match status" value="1"/>
</dbReference>
<evidence type="ECO:0000259" key="1">
    <source>
        <dbReference type="PROSITE" id="PS50848"/>
    </source>
</evidence>
<sequence>MPTPDQITLIKQKWNSAKEKALRMTSQESLEDSTFEYHHTKKNVDVYSCKQEGESALVIRGDVICENVTPEEFVQPLLSVDMKIKKLLDPLVKRVELIESWNDEDGEWRILYYVVSAGAPFVSDRDFLYVLRFHKTDSFTYFVSTSIDGIYEPPSSFVPHKGAVRGTNEFVCQRYVPEEGNAANIMVTYSSLTLPNGWIPQSVVNSAIFPVPLGLATAAELLNKKLRTRSNSPSLNK</sequence>
<dbReference type="Pfam" id="PF01852">
    <property type="entry name" value="START"/>
    <property type="match status" value="1"/>
</dbReference>
<dbReference type="InterPro" id="IPR023393">
    <property type="entry name" value="START-like_dom_sf"/>
</dbReference>
<accession>A0AA88KIX9</accession>
<evidence type="ECO:0000313" key="3">
    <source>
        <dbReference type="Proteomes" id="UP000816034"/>
    </source>
</evidence>
<evidence type="ECO:0000313" key="2">
    <source>
        <dbReference type="EMBL" id="KAG2382697.1"/>
    </source>
</evidence>
<organism evidence="2 3">
    <name type="scientific">Naegleria lovaniensis</name>
    <name type="common">Amoeba</name>
    <dbReference type="NCBI Taxonomy" id="51637"/>
    <lineage>
        <taxon>Eukaryota</taxon>
        <taxon>Discoba</taxon>
        <taxon>Heterolobosea</taxon>
        <taxon>Tetramitia</taxon>
        <taxon>Eutetramitia</taxon>
        <taxon>Vahlkampfiidae</taxon>
        <taxon>Naegleria</taxon>
    </lineage>
</organism>
<feature type="domain" description="START" evidence="1">
    <location>
        <begin position="14"/>
        <end position="208"/>
    </location>
</feature>
<dbReference type="AlphaFoldDB" id="A0AA88KIX9"/>
<dbReference type="GO" id="GO:0005737">
    <property type="term" value="C:cytoplasm"/>
    <property type="evidence" value="ECO:0007669"/>
    <property type="project" value="UniProtKB-ARBA"/>
</dbReference>
<dbReference type="InterPro" id="IPR002913">
    <property type="entry name" value="START_lipid-bd_dom"/>
</dbReference>
<dbReference type="SUPFAM" id="SSF55961">
    <property type="entry name" value="Bet v1-like"/>
    <property type="match status" value="1"/>
</dbReference>
<gene>
    <name evidence="2" type="ORF">C9374_005277</name>
</gene>
<dbReference type="RefSeq" id="XP_044548376.1">
    <property type="nucleotide sequence ID" value="XM_044695009.1"/>
</dbReference>
<proteinExistence type="predicted"/>
<keyword evidence="3" id="KW-1185">Reference proteome</keyword>
<dbReference type="GO" id="GO:0008289">
    <property type="term" value="F:lipid binding"/>
    <property type="evidence" value="ECO:0007669"/>
    <property type="project" value="InterPro"/>
</dbReference>
<dbReference type="EMBL" id="PYSW02000023">
    <property type="protein sequence ID" value="KAG2382697.1"/>
    <property type="molecule type" value="Genomic_DNA"/>
</dbReference>
<comment type="caution">
    <text evidence="2">The sequence shown here is derived from an EMBL/GenBank/DDBJ whole genome shotgun (WGS) entry which is preliminary data.</text>
</comment>
<reference evidence="2 3" key="1">
    <citation type="journal article" date="2018" name="BMC Genomics">
        <title>The genome of Naegleria lovaniensis, the basis for a comparative approach to unravel pathogenicity factors of the human pathogenic amoeba N. fowleri.</title>
        <authorList>
            <person name="Liechti N."/>
            <person name="Schurch N."/>
            <person name="Bruggmann R."/>
            <person name="Wittwer M."/>
        </authorList>
    </citation>
    <scope>NUCLEOTIDE SEQUENCE [LARGE SCALE GENOMIC DNA]</scope>
    <source>
        <strain evidence="2 3">ATCC 30569</strain>
    </source>
</reference>